<sequence length="807" mass="89368">MVEVSSQHPRVEAIEIEGLEAETEILIDRWGVPHIYAHTDHDIFLAQGFAVARDRLWQIDVWRKRGLGLLAADYGASYVEADRAARLLLYRGDMDAEWAAYGPGARAAAEAFSRGINAYITFLERHPGRMPVEFLRTGAQPSRWFAEDCVRIRSHGPLFNLSRELVRANVIDRFGLEAEAARRRLEPEWKLTLPEGIAAEAIPAEVGRIFALGTNQPVFGRNEVSVPDATGGSNNWAVGASRTATGRPILASDPHRLLSLPALRYVSHLSAPNLDVIGAGEPGVPGIAIGHNRTSAFCLTIHLADQADLYVYELHPNDPTLYCYGSCWERMDVISETVPVRGANERIETLFFTRHGPVLYVDNERKRAYAVRSIWSEPGAAPYLGALRYLRTTSWNDFVEARAHWRTPPVNHVYADTAGDIGWIMSGSVPVRPNWDGLLPVAGDGTYEWRGFMQADVHPRIHNPECGWVATANEMNLPPDFNHATHKVGFEWCDPSRYRVIADQLRQNSAHTLEDSQRLQTSFVSDSALRLLAMLRGLTPRDTAARRAHDLLTQWDGDLKPGSAPGLLFEIWFRKYLIEAVSEYLAPGAYAHFEPGDIAALDTFLVVDLLTKPSKRLGADYETVRDALIERTLSAAWGETCAEAGEDPATWRWGDAHHALFEHPLAELLNDTTLSTRRVAKGGSGLTPNAADYRPEDFRMIVGASFRMILDVGAWDNCIFVNAPGQSGDPRSSHYDDHLDAWGSETYLPLLFSRDKIEAATTLRLALRPTGPGGKVVGETGPDTQGTNPVEDNSRSAVFGTRVDCSS</sequence>
<dbReference type="EMBL" id="BJYU01000040">
    <property type="protein sequence ID" value="GEO15388.1"/>
    <property type="molecule type" value="Genomic_DNA"/>
</dbReference>
<dbReference type="PANTHER" id="PTHR34218:SF4">
    <property type="entry name" value="ACYL-HOMOSERINE LACTONE ACYLASE QUIP"/>
    <property type="match status" value="1"/>
</dbReference>
<proteinExistence type="inferred from homology"/>
<dbReference type="AlphaFoldDB" id="A0A512BTS3"/>
<evidence type="ECO:0000256" key="4">
    <source>
        <dbReference type="PIRSR" id="PIRSR001227-1"/>
    </source>
</evidence>
<feature type="region of interest" description="Disordered" evidence="6">
    <location>
        <begin position="771"/>
        <end position="793"/>
    </location>
</feature>
<evidence type="ECO:0000256" key="1">
    <source>
        <dbReference type="ARBA" id="ARBA00006586"/>
    </source>
</evidence>
<dbReference type="InterPro" id="IPR002692">
    <property type="entry name" value="S45"/>
</dbReference>
<dbReference type="InterPro" id="IPR043147">
    <property type="entry name" value="Penicillin_amidase_A-knob"/>
</dbReference>
<reference evidence="7 8" key="1">
    <citation type="submission" date="2019-07" db="EMBL/GenBank/DDBJ databases">
        <title>Whole genome shotgun sequence of Microvirga aerophila NBRC 106136.</title>
        <authorList>
            <person name="Hosoyama A."/>
            <person name="Uohara A."/>
            <person name="Ohji S."/>
            <person name="Ichikawa N."/>
        </authorList>
    </citation>
    <scope>NUCLEOTIDE SEQUENCE [LARGE SCALE GENOMIC DNA]</scope>
    <source>
        <strain evidence="7 8">NBRC 106136</strain>
    </source>
</reference>
<dbReference type="PANTHER" id="PTHR34218">
    <property type="entry name" value="PEPTIDASE S45 PENICILLIN AMIDASE"/>
    <property type="match status" value="1"/>
</dbReference>
<dbReference type="CDD" id="cd03747">
    <property type="entry name" value="Ntn_PGA_like"/>
    <property type="match status" value="1"/>
</dbReference>
<comment type="cofactor">
    <cofactor evidence="5">
        <name>Ca(2+)</name>
        <dbReference type="ChEBI" id="CHEBI:29108"/>
    </cofactor>
    <text evidence="5">Binds 1 Ca(2+) ion per dimer.</text>
</comment>
<dbReference type="PIRSF" id="PIRSF001227">
    <property type="entry name" value="Pen_acylase"/>
    <property type="match status" value="1"/>
</dbReference>
<dbReference type="InterPro" id="IPR029055">
    <property type="entry name" value="Ntn_hydrolases_N"/>
</dbReference>
<feature type="active site" description="Nucleophile" evidence="4">
    <location>
        <position position="233"/>
    </location>
</feature>
<feature type="binding site" evidence="5">
    <location>
        <position position="308"/>
    </location>
    <ligand>
        <name>Ca(2+)</name>
        <dbReference type="ChEBI" id="CHEBI:29108"/>
    </ligand>
</feature>
<dbReference type="Pfam" id="PF01804">
    <property type="entry name" value="Penicil_amidase"/>
    <property type="match status" value="1"/>
</dbReference>
<keyword evidence="2" id="KW-0378">Hydrolase</keyword>
<dbReference type="Gene3D" id="2.30.120.10">
    <property type="match status" value="1"/>
</dbReference>
<dbReference type="GO" id="GO:0046872">
    <property type="term" value="F:metal ion binding"/>
    <property type="evidence" value="ECO:0007669"/>
    <property type="project" value="UniProtKB-KW"/>
</dbReference>
<keyword evidence="3" id="KW-0865">Zymogen</keyword>
<evidence type="ECO:0000256" key="3">
    <source>
        <dbReference type="ARBA" id="ARBA00023145"/>
    </source>
</evidence>
<dbReference type="Gene3D" id="1.10.1400.10">
    <property type="match status" value="1"/>
</dbReference>
<dbReference type="Gene3D" id="3.60.20.10">
    <property type="entry name" value="Glutamine Phosphoribosylpyrophosphate, subunit 1, domain 1"/>
    <property type="match status" value="1"/>
</dbReference>
<evidence type="ECO:0000256" key="6">
    <source>
        <dbReference type="SAM" id="MobiDB-lite"/>
    </source>
</evidence>
<dbReference type="GO" id="GO:0016811">
    <property type="term" value="F:hydrolase activity, acting on carbon-nitrogen (but not peptide) bonds, in linear amides"/>
    <property type="evidence" value="ECO:0007669"/>
    <property type="project" value="InterPro"/>
</dbReference>
<evidence type="ECO:0000256" key="2">
    <source>
        <dbReference type="ARBA" id="ARBA00022801"/>
    </source>
</evidence>
<name>A0A512BTS3_9HYPH</name>
<evidence type="ECO:0000313" key="7">
    <source>
        <dbReference type="EMBL" id="GEO15388.1"/>
    </source>
</evidence>
<keyword evidence="5" id="KW-0106">Calcium</keyword>
<dbReference type="InterPro" id="IPR023343">
    <property type="entry name" value="Penicillin_amidase_dom1"/>
</dbReference>
<dbReference type="InterPro" id="IPR014395">
    <property type="entry name" value="Pen/GL7ACA/AHL_acylase"/>
</dbReference>
<organism evidence="7 8">
    <name type="scientific">Microvirga aerophila</name>
    <dbReference type="NCBI Taxonomy" id="670291"/>
    <lineage>
        <taxon>Bacteria</taxon>
        <taxon>Pseudomonadati</taxon>
        <taxon>Pseudomonadota</taxon>
        <taxon>Alphaproteobacteria</taxon>
        <taxon>Hyphomicrobiales</taxon>
        <taxon>Methylobacteriaceae</taxon>
        <taxon>Microvirga</taxon>
    </lineage>
</organism>
<evidence type="ECO:0000313" key="8">
    <source>
        <dbReference type="Proteomes" id="UP000321085"/>
    </source>
</evidence>
<gene>
    <name evidence="7" type="ORF">MAE02_30840</name>
</gene>
<keyword evidence="5" id="KW-0479">Metal-binding</keyword>
<protein>
    <submittedName>
        <fullName evidence="7">Penicillin amidase</fullName>
    </submittedName>
</protein>
<comment type="similarity">
    <text evidence="1">Belongs to the peptidase S45 family.</text>
</comment>
<accession>A0A512BTS3</accession>
<keyword evidence="8" id="KW-1185">Reference proteome</keyword>
<feature type="binding site" evidence="5">
    <location>
        <position position="305"/>
    </location>
    <ligand>
        <name>Ca(2+)</name>
        <dbReference type="ChEBI" id="CHEBI:29108"/>
    </ligand>
</feature>
<evidence type="ECO:0000256" key="5">
    <source>
        <dbReference type="PIRSR" id="PIRSR001227-2"/>
    </source>
</evidence>
<dbReference type="Proteomes" id="UP000321085">
    <property type="component" value="Unassembled WGS sequence"/>
</dbReference>
<feature type="compositionally biased region" description="Polar residues" evidence="6">
    <location>
        <begin position="782"/>
        <end position="791"/>
    </location>
</feature>
<dbReference type="GO" id="GO:0017000">
    <property type="term" value="P:antibiotic biosynthetic process"/>
    <property type="evidence" value="ECO:0007669"/>
    <property type="project" value="InterPro"/>
</dbReference>
<dbReference type="InterPro" id="IPR043146">
    <property type="entry name" value="Penicillin_amidase_N_B-knob"/>
</dbReference>
<dbReference type="SUPFAM" id="SSF56235">
    <property type="entry name" value="N-terminal nucleophile aminohydrolases (Ntn hydrolases)"/>
    <property type="match status" value="1"/>
</dbReference>
<feature type="binding site" evidence="5">
    <location>
        <position position="164"/>
    </location>
    <ligand>
        <name>Ca(2+)</name>
        <dbReference type="ChEBI" id="CHEBI:29108"/>
    </ligand>
</feature>
<dbReference type="Gene3D" id="1.10.439.10">
    <property type="entry name" value="Penicillin Amidohydrolase, domain 1"/>
    <property type="match status" value="1"/>
</dbReference>
<comment type="caution">
    <text evidence="7">The sequence shown here is derived from an EMBL/GenBank/DDBJ whole genome shotgun (WGS) entry which is preliminary data.</text>
</comment>